<name>A0A087CPH7_9BIFI</name>
<comment type="caution">
    <text evidence="1">The sequence shown here is derived from an EMBL/GenBank/DDBJ whole genome shotgun (WGS) entry which is preliminary data.</text>
</comment>
<organism evidence="1 2">
    <name type="scientific">Bifidobacterium pullorum subsp. saeculare DSM 6531 = LMG 14934</name>
    <dbReference type="NCBI Taxonomy" id="1437611"/>
    <lineage>
        <taxon>Bacteria</taxon>
        <taxon>Bacillati</taxon>
        <taxon>Actinomycetota</taxon>
        <taxon>Actinomycetes</taxon>
        <taxon>Bifidobacteriales</taxon>
        <taxon>Bifidobacteriaceae</taxon>
        <taxon>Bifidobacterium</taxon>
    </lineage>
</organism>
<proteinExistence type="predicted"/>
<sequence length="115" mass="12399">MFHVATIVNRLVVTMPGASRGRLTWKNVRNSPAPSTRAASSSSVGTACSLKIHIRYRPNGLIRLGMIIDQGVFVRPNWANRRNCGTASAVPGTEIEPMMTANTALRPGKRNLASA</sequence>
<dbReference type="Proteomes" id="UP000029040">
    <property type="component" value="Unassembled WGS sequence"/>
</dbReference>
<protein>
    <submittedName>
        <fullName evidence="1">Uncharacterized protein</fullName>
    </submittedName>
</protein>
<evidence type="ECO:0000313" key="1">
    <source>
        <dbReference type="EMBL" id="KFI85177.1"/>
    </source>
</evidence>
<evidence type="ECO:0000313" key="2">
    <source>
        <dbReference type="Proteomes" id="UP000029040"/>
    </source>
</evidence>
<gene>
    <name evidence="1" type="ORF">BSAE_1879</name>
</gene>
<dbReference type="EMBL" id="JGZM01000011">
    <property type="protein sequence ID" value="KFI85177.1"/>
    <property type="molecule type" value="Genomic_DNA"/>
</dbReference>
<dbReference type="AlphaFoldDB" id="A0A087CPH7"/>
<reference evidence="1 2" key="1">
    <citation type="submission" date="2014-03" db="EMBL/GenBank/DDBJ databases">
        <title>Genomics of Bifidobacteria.</title>
        <authorList>
            <person name="Ventura M."/>
            <person name="Milani C."/>
            <person name="Lugli G.A."/>
        </authorList>
    </citation>
    <scope>NUCLEOTIDE SEQUENCE [LARGE SCALE GENOMIC DNA]</scope>
    <source>
        <strain evidence="1 2">LMG 14934</strain>
    </source>
</reference>
<accession>A0A087CPH7</accession>